<dbReference type="InterPro" id="IPR006976">
    <property type="entry name" value="VanZ-like"/>
</dbReference>
<evidence type="ECO:0000313" key="3">
    <source>
        <dbReference type="EMBL" id="OLF49658.1"/>
    </source>
</evidence>
<feature type="transmembrane region" description="Helical" evidence="1">
    <location>
        <begin position="147"/>
        <end position="164"/>
    </location>
</feature>
<dbReference type="Pfam" id="PF04892">
    <property type="entry name" value="VanZ"/>
    <property type="match status" value="1"/>
</dbReference>
<dbReference type="AlphaFoldDB" id="A0A1Q8ECY2"/>
<feature type="domain" description="VanZ-like" evidence="2">
    <location>
        <begin position="25"/>
        <end position="163"/>
    </location>
</feature>
<evidence type="ECO:0000313" key="4">
    <source>
        <dbReference type="EMBL" id="SUN08442.1"/>
    </source>
</evidence>
<organism evidence="3 5">
    <name type="scientific">Streptococcus acidominimus</name>
    <dbReference type="NCBI Taxonomy" id="1326"/>
    <lineage>
        <taxon>Bacteria</taxon>
        <taxon>Bacillati</taxon>
        <taxon>Bacillota</taxon>
        <taxon>Bacilli</taxon>
        <taxon>Lactobacillales</taxon>
        <taxon>Streptococcaceae</taxon>
        <taxon>Streptococcus</taxon>
    </lineage>
</organism>
<evidence type="ECO:0000256" key="1">
    <source>
        <dbReference type="SAM" id="Phobius"/>
    </source>
</evidence>
<dbReference type="RefSeq" id="WP_075099348.1">
    <property type="nucleotide sequence ID" value="NZ_MSJL01000024.1"/>
</dbReference>
<gene>
    <name evidence="3" type="ORF">BU200_06195</name>
    <name evidence="4" type="ORF">NCTC12957_02037</name>
</gene>
<keyword evidence="1" id="KW-0812">Transmembrane</keyword>
<dbReference type="OrthoDB" id="4822551at2"/>
<keyword evidence="1" id="KW-0472">Membrane</keyword>
<dbReference type="EMBL" id="UHEN01000001">
    <property type="protein sequence ID" value="SUN08442.1"/>
    <property type="molecule type" value="Genomic_DNA"/>
</dbReference>
<keyword evidence="1" id="KW-1133">Transmembrane helix</keyword>
<reference evidence="3" key="1">
    <citation type="submission" date="2016-12" db="EMBL/GenBank/DDBJ databases">
        <authorList>
            <person name="Song W.-J."/>
            <person name="Kurnit D.M."/>
        </authorList>
    </citation>
    <scope>NUCLEOTIDE SEQUENCE [LARGE SCALE GENOMIC DNA]</scope>
    <source>
        <strain evidence="3">ATCC 51725</strain>
    </source>
</reference>
<dbReference type="PANTHER" id="PTHR36834">
    <property type="entry name" value="MEMBRANE PROTEIN-RELATED"/>
    <property type="match status" value="1"/>
</dbReference>
<proteinExistence type="predicted"/>
<accession>A0A1Q8ECY2</accession>
<dbReference type="InterPro" id="IPR053150">
    <property type="entry name" value="Teicoplanin_resist-assoc"/>
</dbReference>
<feature type="transmembrane region" description="Helical" evidence="1">
    <location>
        <begin position="21"/>
        <end position="41"/>
    </location>
</feature>
<keyword evidence="5" id="KW-1185">Reference proteome</keyword>
<name>A0A1Q8ECY2_STRAI</name>
<evidence type="ECO:0000313" key="6">
    <source>
        <dbReference type="Proteomes" id="UP000255213"/>
    </source>
</evidence>
<dbReference type="Proteomes" id="UP000255213">
    <property type="component" value="Unassembled WGS sequence"/>
</dbReference>
<evidence type="ECO:0000313" key="5">
    <source>
        <dbReference type="Proteomes" id="UP000186437"/>
    </source>
</evidence>
<reference evidence="4 6" key="3">
    <citation type="submission" date="2018-06" db="EMBL/GenBank/DDBJ databases">
        <authorList>
            <consortium name="Pathogen Informatics"/>
            <person name="Doyle S."/>
        </authorList>
    </citation>
    <scope>NUCLEOTIDE SEQUENCE [LARGE SCALE GENOMIC DNA]</scope>
    <source>
        <strain evidence="4 6">NCTC12957</strain>
    </source>
</reference>
<feature type="transmembrane region" description="Helical" evidence="1">
    <location>
        <begin position="80"/>
        <end position="105"/>
    </location>
</feature>
<dbReference type="Proteomes" id="UP000186437">
    <property type="component" value="Unassembled WGS sequence"/>
</dbReference>
<dbReference type="PANTHER" id="PTHR36834:SF2">
    <property type="entry name" value="MEMBRANE PROTEIN"/>
    <property type="match status" value="1"/>
</dbReference>
<dbReference type="EMBL" id="MSJL01000024">
    <property type="protein sequence ID" value="OLF49658.1"/>
    <property type="molecule type" value="Genomic_DNA"/>
</dbReference>
<feature type="transmembrane region" description="Helical" evidence="1">
    <location>
        <begin position="114"/>
        <end position="135"/>
    </location>
</feature>
<sequence length="180" mass="21014">MKHLFQRNGDLTPFGRKIVLFWVRIYALAIPCMCFLPQSFYPQYKMFSTPGLVQIGRLYILPIPFNSFVNAGKLDSLADWWLLLLQNLTNIFLLYPLVLALVFLFKKWQSLQAVVLYSFLLSLSIECLQLLLDFLFDVGRVFEVDDLWTNTLGGFLAYLTYGMWKRACRKMRTTSRKGKS</sequence>
<protein>
    <submittedName>
        <fullName evidence="4">Glycopeptide antibiotics resistance protein</fullName>
    </submittedName>
</protein>
<evidence type="ECO:0000259" key="2">
    <source>
        <dbReference type="Pfam" id="PF04892"/>
    </source>
</evidence>
<reference evidence="5" key="2">
    <citation type="submission" date="2016-12" db="EMBL/GenBank/DDBJ databases">
        <authorList>
            <person name="Gulvik C.A."/>
        </authorList>
    </citation>
    <scope>NUCLEOTIDE SEQUENCE [LARGE SCALE GENOMIC DNA]</scope>
    <source>
        <strain evidence="5">ATCC 51725</strain>
    </source>
</reference>